<keyword evidence="3" id="KW-1185">Reference proteome</keyword>
<accession>A0AAD9SAM1</accession>
<dbReference type="Proteomes" id="UP001265746">
    <property type="component" value="Unassembled WGS sequence"/>
</dbReference>
<feature type="region of interest" description="Disordered" evidence="1">
    <location>
        <begin position="1"/>
        <end position="28"/>
    </location>
</feature>
<dbReference type="AlphaFoldDB" id="A0AAD9SAM1"/>
<evidence type="ECO:0000256" key="1">
    <source>
        <dbReference type="SAM" id="MobiDB-lite"/>
    </source>
</evidence>
<evidence type="ECO:0000313" key="2">
    <source>
        <dbReference type="EMBL" id="KAK2603354.1"/>
    </source>
</evidence>
<evidence type="ECO:0000313" key="3">
    <source>
        <dbReference type="Proteomes" id="UP001265746"/>
    </source>
</evidence>
<sequence length="345" mass="38276">MSSSDKGGPLSRWTSNSSTACASTSQHSQTAARRQTWASATWATGQNIITGMLYHRRDSNASTRQYGKYQRLQQYEHFATPNTLPLPPTPELSEGLSSANPNNNMRRNMPTLDLPPLPRLLGNENLDEWDDILVRTLRLHGLAEYVTVPYPGVPEPTSSTPWAPTKYLGAGANAAGVTPEQWERDRALVCLLMTGSFSLDVRDTLLACGYDPSETNPKAIYDLVQEALPKAAGEDVPSWLRELNAISPSEPRFGGSLREYCLRLSYLRKRLYVAEPQPNDNLVLVMAILGLGRDGKYEDLSMALGQQLERGGLSWARFMGDLAGVHGRQVAERRKAKRRIHDEPV</sequence>
<organism evidence="2 3">
    <name type="scientific">Phomopsis amygdali</name>
    <name type="common">Fusicoccum amygdali</name>
    <dbReference type="NCBI Taxonomy" id="1214568"/>
    <lineage>
        <taxon>Eukaryota</taxon>
        <taxon>Fungi</taxon>
        <taxon>Dikarya</taxon>
        <taxon>Ascomycota</taxon>
        <taxon>Pezizomycotina</taxon>
        <taxon>Sordariomycetes</taxon>
        <taxon>Sordariomycetidae</taxon>
        <taxon>Diaporthales</taxon>
        <taxon>Diaporthaceae</taxon>
        <taxon>Diaporthe</taxon>
    </lineage>
</organism>
<dbReference type="EMBL" id="JAUJFL010000005">
    <property type="protein sequence ID" value="KAK2603354.1"/>
    <property type="molecule type" value="Genomic_DNA"/>
</dbReference>
<proteinExistence type="predicted"/>
<protein>
    <submittedName>
        <fullName evidence="2">Uncharacterized protein</fullName>
    </submittedName>
</protein>
<gene>
    <name evidence="2" type="ORF">N8I77_009818</name>
</gene>
<feature type="compositionally biased region" description="Low complexity" evidence="1">
    <location>
        <begin position="14"/>
        <end position="25"/>
    </location>
</feature>
<name>A0AAD9SAM1_PHOAM</name>
<reference evidence="2" key="1">
    <citation type="submission" date="2023-06" db="EMBL/GenBank/DDBJ databases">
        <authorList>
            <person name="Noh H."/>
        </authorList>
    </citation>
    <scope>NUCLEOTIDE SEQUENCE</scope>
    <source>
        <strain evidence="2">DUCC20226</strain>
    </source>
</reference>
<comment type="caution">
    <text evidence="2">The sequence shown here is derived from an EMBL/GenBank/DDBJ whole genome shotgun (WGS) entry which is preliminary data.</text>
</comment>